<dbReference type="RefSeq" id="WP_300953063.1">
    <property type="nucleotide sequence ID" value="NZ_JAUHJQ010000005.1"/>
</dbReference>
<protein>
    <submittedName>
        <fullName evidence="2">Uncharacterized protein</fullName>
    </submittedName>
</protein>
<accession>A0ABT8FGZ4</accession>
<gene>
    <name evidence="2" type="ORF">QWY28_13450</name>
</gene>
<comment type="caution">
    <text evidence="2">The sequence shown here is derived from an EMBL/GenBank/DDBJ whole genome shotgun (WGS) entry which is preliminary data.</text>
</comment>
<reference evidence="2" key="1">
    <citation type="submission" date="2023-06" db="EMBL/GenBank/DDBJ databases">
        <title>Draft genome sequence of Nocardioides sp. SOB77.</title>
        <authorList>
            <person name="Zhang G."/>
        </authorList>
    </citation>
    <scope>NUCLEOTIDE SEQUENCE</scope>
    <source>
        <strain evidence="2">SOB77</strain>
    </source>
</reference>
<dbReference type="Proteomes" id="UP001168620">
    <property type="component" value="Unassembled WGS sequence"/>
</dbReference>
<evidence type="ECO:0000313" key="2">
    <source>
        <dbReference type="EMBL" id="MDN4173961.1"/>
    </source>
</evidence>
<evidence type="ECO:0000313" key="3">
    <source>
        <dbReference type="Proteomes" id="UP001168620"/>
    </source>
</evidence>
<evidence type="ECO:0000256" key="1">
    <source>
        <dbReference type="SAM" id="MobiDB-lite"/>
    </source>
</evidence>
<name>A0ABT8FGZ4_9ACTN</name>
<feature type="region of interest" description="Disordered" evidence="1">
    <location>
        <begin position="1"/>
        <end position="21"/>
    </location>
</feature>
<proteinExistence type="predicted"/>
<sequence length="101" mass="11374">MARPTVTNPEDGYPTNVPASKADRRQIAKIAARTRWANTEDRSAATQAARDAMARKFEDQVDPERKLAADERAIRAESARRAHYQRLALKSAQSRRAKRIA</sequence>
<keyword evidence="3" id="KW-1185">Reference proteome</keyword>
<dbReference type="EMBL" id="JAUHJQ010000005">
    <property type="protein sequence ID" value="MDN4173961.1"/>
    <property type="molecule type" value="Genomic_DNA"/>
</dbReference>
<organism evidence="2 3">
    <name type="scientific">Nocardioides oceani</name>
    <dbReference type="NCBI Taxonomy" id="3058369"/>
    <lineage>
        <taxon>Bacteria</taxon>
        <taxon>Bacillati</taxon>
        <taxon>Actinomycetota</taxon>
        <taxon>Actinomycetes</taxon>
        <taxon>Propionibacteriales</taxon>
        <taxon>Nocardioidaceae</taxon>
        <taxon>Nocardioides</taxon>
    </lineage>
</organism>